<dbReference type="EMBL" id="JAOTJD010000013">
    <property type="protein sequence ID" value="MFD3264002.1"/>
    <property type="molecule type" value="Genomic_DNA"/>
</dbReference>
<dbReference type="SMART" id="SM00271">
    <property type="entry name" value="DnaJ"/>
    <property type="match status" value="1"/>
</dbReference>
<dbReference type="PANTHER" id="PTHR44145:SF3">
    <property type="entry name" value="DNAJ HOMOLOG SUBFAMILY A MEMBER 3, MITOCHONDRIAL"/>
    <property type="match status" value="1"/>
</dbReference>
<name>A0ABW6CLQ6_9CAUL</name>
<evidence type="ECO:0000313" key="5">
    <source>
        <dbReference type="EMBL" id="MFD3264002.1"/>
    </source>
</evidence>
<evidence type="ECO:0000313" key="6">
    <source>
        <dbReference type="Proteomes" id="UP001598130"/>
    </source>
</evidence>
<evidence type="ECO:0000259" key="4">
    <source>
        <dbReference type="PROSITE" id="PS50076"/>
    </source>
</evidence>
<dbReference type="InterPro" id="IPR036869">
    <property type="entry name" value="J_dom_sf"/>
</dbReference>
<evidence type="ECO:0000256" key="1">
    <source>
        <dbReference type="ARBA" id="ARBA00023186"/>
    </source>
</evidence>
<dbReference type="PANTHER" id="PTHR44145">
    <property type="entry name" value="DNAJ HOMOLOG SUBFAMILY A MEMBER 3, MITOCHONDRIAL"/>
    <property type="match status" value="1"/>
</dbReference>
<evidence type="ECO:0000256" key="3">
    <source>
        <dbReference type="SAM" id="Phobius"/>
    </source>
</evidence>
<protein>
    <submittedName>
        <fullName evidence="5">DnaJ domain-containing protein</fullName>
    </submittedName>
</protein>
<organism evidence="5 6">
    <name type="scientific">Phenylobacterium ferrooxidans</name>
    <dbReference type="NCBI Taxonomy" id="2982689"/>
    <lineage>
        <taxon>Bacteria</taxon>
        <taxon>Pseudomonadati</taxon>
        <taxon>Pseudomonadota</taxon>
        <taxon>Alphaproteobacteria</taxon>
        <taxon>Caulobacterales</taxon>
        <taxon>Caulobacteraceae</taxon>
        <taxon>Phenylobacterium</taxon>
    </lineage>
</organism>
<feature type="compositionally biased region" description="Polar residues" evidence="2">
    <location>
        <begin position="167"/>
        <end position="176"/>
    </location>
</feature>
<dbReference type="CDD" id="cd06257">
    <property type="entry name" value="DnaJ"/>
    <property type="match status" value="1"/>
</dbReference>
<dbReference type="PRINTS" id="PR00625">
    <property type="entry name" value="JDOMAIN"/>
</dbReference>
<feature type="region of interest" description="Disordered" evidence="2">
    <location>
        <begin position="80"/>
        <end position="131"/>
    </location>
</feature>
<comment type="caution">
    <text evidence="5">The sequence shown here is derived from an EMBL/GenBank/DDBJ whole genome shotgun (WGS) entry which is preliminary data.</text>
</comment>
<dbReference type="Proteomes" id="UP001598130">
    <property type="component" value="Unassembled WGS sequence"/>
</dbReference>
<feature type="transmembrane region" description="Helical" evidence="3">
    <location>
        <begin position="137"/>
        <end position="157"/>
    </location>
</feature>
<reference evidence="5 6" key="1">
    <citation type="submission" date="2022-09" db="EMBL/GenBank/DDBJ databases">
        <title>New species of Phenylobacterium.</title>
        <authorList>
            <person name="Mieszkin S."/>
        </authorList>
    </citation>
    <scope>NUCLEOTIDE SEQUENCE [LARGE SCALE GENOMIC DNA]</scope>
    <source>
        <strain evidence="5 6">HK31-G</strain>
    </source>
</reference>
<evidence type="ECO:0000256" key="2">
    <source>
        <dbReference type="SAM" id="MobiDB-lite"/>
    </source>
</evidence>
<dbReference type="InterPro" id="IPR051938">
    <property type="entry name" value="Apopto_cytoskel_mod"/>
</dbReference>
<keyword evidence="3" id="KW-0812">Transmembrane</keyword>
<feature type="domain" description="J" evidence="4">
    <location>
        <begin position="6"/>
        <end position="72"/>
    </location>
</feature>
<sequence length="555" mass="59953">MREDRDYYRLLGVSAQSEEVVIKAAYRALAQRYHPDTTTEPTIKADKKWLDINEAYEVLGDRRKRAEYDRLRRDRRNRRRLVSTASAAEPADGEKAAETLPADTADTPPPSDGLADGEGLSSNSQPSEVMRGRRQGAMLAISLSLLAVAVVALLLTLDGRRGLDSGTGLQAPQRSTGGLALASPPAGALVRPAGQMIEWDEQETPGTTVFAIDGVVITLSGRTQGTDRLTVLNIRGPEGPAIELTELAAFDHAAAEFAVGDVDMGTPTPEVIFTTFSGGAHCCVTVRVLDYIDGTWKTIQVAVQDGSEIGTFPTDRDGNGRPEFELLDGSFLYAFTAYAMSWAPPLYSELHNGELQDVSGGKGFRKQYERYMSQAQAECAKRENGACAAFVAAASRVGKSDWAWPIMLASYDPQSDWINPTGCRLPIGQGTCPTGSEVTFPTYPEALRAFLGAQGYMSPMYVAPANAAGPSFDCSRVSSANLKLICGTSELSAADRELARIYTRAMAFSTAPAVLRAAQIRFIEQRNNAPPDPDSIYGMYLERIRQLKALAGETP</sequence>
<dbReference type="PROSITE" id="PS50076">
    <property type="entry name" value="DNAJ_2"/>
    <property type="match status" value="1"/>
</dbReference>
<keyword evidence="3" id="KW-1133">Transmembrane helix</keyword>
<accession>A0ABW6CLQ6</accession>
<feature type="region of interest" description="Disordered" evidence="2">
    <location>
        <begin position="163"/>
        <end position="184"/>
    </location>
</feature>
<dbReference type="InterPro" id="IPR001623">
    <property type="entry name" value="DnaJ_domain"/>
</dbReference>
<dbReference type="RefSeq" id="WP_377369342.1">
    <property type="nucleotide sequence ID" value="NZ_JAOTJD010000013.1"/>
</dbReference>
<keyword evidence="1" id="KW-0143">Chaperone</keyword>
<gene>
    <name evidence="5" type="ORF">OCL97_08520</name>
</gene>
<proteinExistence type="predicted"/>
<dbReference type="SUPFAM" id="SSF46565">
    <property type="entry name" value="Chaperone J-domain"/>
    <property type="match status" value="1"/>
</dbReference>
<keyword evidence="3" id="KW-0472">Membrane</keyword>
<dbReference type="Gene3D" id="1.10.287.110">
    <property type="entry name" value="DnaJ domain"/>
    <property type="match status" value="1"/>
</dbReference>
<dbReference type="Pfam" id="PF00226">
    <property type="entry name" value="DnaJ"/>
    <property type="match status" value="1"/>
</dbReference>
<keyword evidence="6" id="KW-1185">Reference proteome</keyword>